<comment type="caution">
    <text evidence="6">The sequence shown here is derived from an EMBL/GenBank/DDBJ whole genome shotgun (WGS) entry which is preliminary data.</text>
</comment>
<gene>
    <name evidence="4 6" type="primary">purN</name>
    <name evidence="6" type="ORF">V3H18_05775</name>
</gene>
<evidence type="ECO:0000313" key="7">
    <source>
        <dbReference type="Proteomes" id="UP001350748"/>
    </source>
</evidence>
<proteinExistence type="inferred from homology"/>
<comment type="pathway">
    <text evidence="1 4">Purine metabolism; IMP biosynthesis via de novo pathway; N(2)-formyl-N(1)-(5-phospho-D-ribosyl)glycinamide from N(1)-(5-phospho-D-ribosyl)glycinamide (10-formyl THF route): step 1/1.</text>
</comment>
<dbReference type="Proteomes" id="UP001350748">
    <property type="component" value="Unassembled WGS sequence"/>
</dbReference>
<dbReference type="RefSeq" id="WP_332081008.1">
    <property type="nucleotide sequence ID" value="NZ_JAZHYN010000011.1"/>
</dbReference>
<accession>A0ABU7XHS8</accession>
<evidence type="ECO:0000256" key="3">
    <source>
        <dbReference type="ARBA" id="ARBA00022755"/>
    </source>
</evidence>
<evidence type="ECO:0000256" key="1">
    <source>
        <dbReference type="ARBA" id="ARBA00005054"/>
    </source>
</evidence>
<evidence type="ECO:0000256" key="2">
    <source>
        <dbReference type="ARBA" id="ARBA00022679"/>
    </source>
</evidence>
<feature type="domain" description="Formyl transferase N-terminal" evidence="5">
    <location>
        <begin position="5"/>
        <end position="184"/>
    </location>
</feature>
<dbReference type="CDD" id="cd08645">
    <property type="entry name" value="FMT_core_GART"/>
    <property type="match status" value="1"/>
</dbReference>
<keyword evidence="7" id="KW-1185">Reference proteome</keyword>
<dbReference type="Gene3D" id="3.40.50.170">
    <property type="entry name" value="Formyl transferase, N-terminal domain"/>
    <property type="match status" value="1"/>
</dbReference>
<keyword evidence="2 4" id="KW-0808">Transferase</keyword>
<dbReference type="HAMAP" id="MF_01930">
    <property type="entry name" value="PurN"/>
    <property type="match status" value="1"/>
</dbReference>
<sequence length="217" mass="23482">MNRLRTAILISGRGSNMDALIEAARRPDYPAEIALVLSNRPDAPGLAKAKTAGVAAAAVDHKIYAGREEFERSLQLVLEAYRIDFICLAGFMRLFTPWFIEQWRGRMLNIHPALLPSYRGLHTHERALADGVKIHGCTVHFVVPEMDEGPIVAQAAVPVLDGDTPETLAARVLAQEHAIYPLALRLVASGVARIEGNRVLGALAASDARLLAPEGPA</sequence>
<organism evidence="6 7">
    <name type="scientific">Methylocystis borbori</name>
    <dbReference type="NCBI Taxonomy" id="3118750"/>
    <lineage>
        <taxon>Bacteria</taxon>
        <taxon>Pseudomonadati</taxon>
        <taxon>Pseudomonadota</taxon>
        <taxon>Alphaproteobacteria</taxon>
        <taxon>Hyphomicrobiales</taxon>
        <taxon>Methylocystaceae</taxon>
        <taxon>Methylocystis</taxon>
    </lineage>
</organism>
<dbReference type="InterPro" id="IPR002376">
    <property type="entry name" value="Formyl_transf_N"/>
</dbReference>
<feature type="binding site" evidence="4">
    <location>
        <position position="109"/>
    </location>
    <ligand>
        <name>(6R)-10-formyltetrahydrofolate</name>
        <dbReference type="ChEBI" id="CHEBI:195366"/>
    </ligand>
</feature>
<dbReference type="PANTHER" id="PTHR43369:SF2">
    <property type="entry name" value="PHOSPHORIBOSYLGLYCINAMIDE FORMYLTRANSFERASE"/>
    <property type="match status" value="1"/>
</dbReference>
<protein>
    <recommendedName>
        <fullName evidence="4">Phosphoribosylglycinamide formyltransferase</fullName>
        <ecNumber evidence="4">2.1.2.2</ecNumber>
    </recommendedName>
    <alternativeName>
        <fullName evidence="4">5'-phosphoribosylglycinamide transformylase</fullName>
    </alternativeName>
    <alternativeName>
        <fullName evidence="4">GAR transformylase</fullName>
        <shortName evidence="4">GART</shortName>
    </alternativeName>
</protein>
<dbReference type="EMBL" id="JAZHYN010000011">
    <property type="protein sequence ID" value="MEF3366041.1"/>
    <property type="molecule type" value="Genomic_DNA"/>
</dbReference>
<comment type="caution">
    <text evidence="4">Lacks conserved residue(s) required for the propagation of feature annotation.</text>
</comment>
<comment type="similarity">
    <text evidence="4">Belongs to the GART family.</text>
</comment>
<dbReference type="EC" id="2.1.2.2" evidence="4"/>
<feature type="binding site" evidence="4">
    <location>
        <begin position="14"/>
        <end position="16"/>
    </location>
    <ligand>
        <name>N(1)-(5-phospho-beta-D-ribosyl)glycinamide</name>
        <dbReference type="ChEBI" id="CHEBI:143788"/>
    </ligand>
</feature>
<comment type="catalytic activity">
    <reaction evidence="4">
        <text>N(1)-(5-phospho-beta-D-ribosyl)glycinamide + (6R)-10-formyltetrahydrofolate = N(2)-formyl-N(1)-(5-phospho-beta-D-ribosyl)glycinamide + (6S)-5,6,7,8-tetrahydrofolate + H(+)</text>
        <dbReference type="Rhea" id="RHEA:15053"/>
        <dbReference type="ChEBI" id="CHEBI:15378"/>
        <dbReference type="ChEBI" id="CHEBI:57453"/>
        <dbReference type="ChEBI" id="CHEBI:143788"/>
        <dbReference type="ChEBI" id="CHEBI:147286"/>
        <dbReference type="ChEBI" id="CHEBI:195366"/>
        <dbReference type="EC" id="2.1.2.2"/>
    </reaction>
</comment>
<comment type="function">
    <text evidence="4">Catalyzes the transfer of a formyl group from 10-formyltetrahydrofolate to 5-phospho-ribosyl-glycinamide (GAR), producing 5-phospho-ribosyl-N-formylglycinamide (FGAR) and tetrahydrofolate.</text>
</comment>
<reference evidence="6 7" key="1">
    <citation type="submission" date="2024-02" db="EMBL/GenBank/DDBJ databases">
        <authorList>
            <person name="Grouzdev D."/>
        </authorList>
    </citation>
    <scope>NUCLEOTIDE SEQUENCE [LARGE SCALE GENOMIC DNA]</scope>
    <source>
        <strain evidence="6 7">9N</strain>
    </source>
</reference>
<evidence type="ECO:0000313" key="6">
    <source>
        <dbReference type="EMBL" id="MEF3366041.1"/>
    </source>
</evidence>
<dbReference type="InterPro" id="IPR036477">
    <property type="entry name" value="Formyl_transf_N_sf"/>
</dbReference>
<dbReference type="SUPFAM" id="SSF53328">
    <property type="entry name" value="Formyltransferase"/>
    <property type="match status" value="1"/>
</dbReference>
<dbReference type="InterPro" id="IPR004607">
    <property type="entry name" value="GART"/>
</dbReference>
<dbReference type="NCBIfam" id="TIGR00639">
    <property type="entry name" value="PurN"/>
    <property type="match status" value="1"/>
</dbReference>
<feature type="active site" description="Proton donor" evidence="4">
    <location>
        <position position="111"/>
    </location>
</feature>
<evidence type="ECO:0000256" key="4">
    <source>
        <dbReference type="HAMAP-Rule" id="MF_01930"/>
    </source>
</evidence>
<dbReference type="Pfam" id="PF00551">
    <property type="entry name" value="Formyl_trans_N"/>
    <property type="match status" value="1"/>
</dbReference>
<feature type="site" description="Raises pKa of active site His" evidence="4">
    <location>
        <position position="147"/>
    </location>
</feature>
<dbReference type="GO" id="GO:0004644">
    <property type="term" value="F:phosphoribosylglycinamide formyltransferase activity"/>
    <property type="evidence" value="ECO:0007669"/>
    <property type="project" value="UniProtKB-EC"/>
</dbReference>
<name>A0ABU7XHS8_9HYPH</name>
<feature type="binding site" evidence="4">
    <location>
        <position position="67"/>
    </location>
    <ligand>
        <name>(6R)-10-formyltetrahydrofolate</name>
        <dbReference type="ChEBI" id="CHEBI:195366"/>
    </ligand>
</feature>
<keyword evidence="3 4" id="KW-0658">Purine biosynthesis</keyword>
<evidence type="ECO:0000259" key="5">
    <source>
        <dbReference type="Pfam" id="PF00551"/>
    </source>
</evidence>
<dbReference type="PANTHER" id="PTHR43369">
    <property type="entry name" value="PHOSPHORIBOSYLGLYCINAMIDE FORMYLTRANSFERASE"/>
    <property type="match status" value="1"/>
</dbReference>